<dbReference type="InParanoid" id="A0A084QPN8"/>
<name>A0A084QPN8_STAC4</name>
<dbReference type="AlphaFoldDB" id="A0A084QPN8"/>
<dbReference type="HOGENOM" id="CLU_2005408_0_0_1"/>
<reference evidence="2 3" key="1">
    <citation type="journal article" date="2014" name="BMC Genomics">
        <title>Comparative genome sequencing reveals chemotype-specific gene clusters in the toxigenic black mold Stachybotrys.</title>
        <authorList>
            <person name="Semeiks J."/>
            <person name="Borek D."/>
            <person name="Otwinowski Z."/>
            <person name="Grishin N.V."/>
        </authorList>
    </citation>
    <scope>NUCLEOTIDE SEQUENCE [LARGE SCALE GENOMIC DNA]</scope>
    <source>
        <strain evidence="2 3">IBT 40285</strain>
    </source>
</reference>
<evidence type="ECO:0000256" key="1">
    <source>
        <dbReference type="SAM" id="MobiDB-lite"/>
    </source>
</evidence>
<gene>
    <name evidence="2" type="ORF">S40285_02368</name>
</gene>
<organism evidence="2 3">
    <name type="scientific">Stachybotrys chlorohalonatus (strain IBT 40285)</name>
    <dbReference type="NCBI Taxonomy" id="1283841"/>
    <lineage>
        <taxon>Eukaryota</taxon>
        <taxon>Fungi</taxon>
        <taxon>Dikarya</taxon>
        <taxon>Ascomycota</taxon>
        <taxon>Pezizomycotina</taxon>
        <taxon>Sordariomycetes</taxon>
        <taxon>Hypocreomycetidae</taxon>
        <taxon>Hypocreales</taxon>
        <taxon>Stachybotryaceae</taxon>
        <taxon>Stachybotrys</taxon>
    </lineage>
</organism>
<feature type="region of interest" description="Disordered" evidence="1">
    <location>
        <begin position="89"/>
        <end position="124"/>
    </location>
</feature>
<dbReference type="OrthoDB" id="10583711at2759"/>
<protein>
    <submittedName>
        <fullName evidence="2">Uncharacterized protein</fullName>
    </submittedName>
</protein>
<proteinExistence type="predicted"/>
<keyword evidence="3" id="KW-1185">Reference proteome</keyword>
<dbReference type="Proteomes" id="UP000028524">
    <property type="component" value="Unassembled WGS sequence"/>
</dbReference>
<evidence type="ECO:0000313" key="3">
    <source>
        <dbReference type="Proteomes" id="UP000028524"/>
    </source>
</evidence>
<feature type="compositionally biased region" description="Polar residues" evidence="1">
    <location>
        <begin position="104"/>
        <end position="114"/>
    </location>
</feature>
<dbReference type="EMBL" id="KL660533">
    <property type="protein sequence ID" value="KFA65923.1"/>
    <property type="molecule type" value="Genomic_DNA"/>
</dbReference>
<feature type="compositionally biased region" description="Pro residues" evidence="1">
    <location>
        <begin position="115"/>
        <end position="124"/>
    </location>
</feature>
<sequence>MQESRLKGVMPRPAGITSQIDDSPRPLRGSGEYWVIFPSSSQPTPANEAQFRRQIPVEVGANITTRKGLVLDFTPIILCMLLKQCPARAAAGKDRKGRVRPQHQALSNPRRPSQASPPPLKKRE</sequence>
<evidence type="ECO:0000313" key="2">
    <source>
        <dbReference type="EMBL" id="KFA65923.1"/>
    </source>
</evidence>
<accession>A0A084QPN8</accession>
<feature type="region of interest" description="Disordered" evidence="1">
    <location>
        <begin position="1"/>
        <end position="27"/>
    </location>
</feature>